<dbReference type="Proteomes" id="UP001066276">
    <property type="component" value="Chromosome 12"/>
</dbReference>
<proteinExistence type="predicted"/>
<evidence type="ECO:0000313" key="2">
    <source>
        <dbReference type="Proteomes" id="UP001066276"/>
    </source>
</evidence>
<gene>
    <name evidence="1" type="ORF">NDU88_003556</name>
</gene>
<reference evidence="1" key="1">
    <citation type="journal article" date="2022" name="bioRxiv">
        <title>Sequencing and chromosome-scale assembly of the giantPleurodeles waltlgenome.</title>
        <authorList>
            <person name="Brown T."/>
            <person name="Elewa A."/>
            <person name="Iarovenko S."/>
            <person name="Subramanian E."/>
            <person name="Araus A.J."/>
            <person name="Petzold A."/>
            <person name="Susuki M."/>
            <person name="Suzuki K.-i.T."/>
            <person name="Hayashi T."/>
            <person name="Toyoda A."/>
            <person name="Oliveira C."/>
            <person name="Osipova E."/>
            <person name="Leigh N.D."/>
            <person name="Simon A."/>
            <person name="Yun M.H."/>
        </authorList>
    </citation>
    <scope>NUCLEOTIDE SEQUENCE</scope>
    <source>
        <strain evidence="1">20211129_DDA</strain>
        <tissue evidence="1">Liver</tissue>
    </source>
</reference>
<accession>A0AAV7KVX8</accession>
<dbReference type="AlphaFoldDB" id="A0AAV7KVX8"/>
<name>A0AAV7KVX8_PLEWA</name>
<keyword evidence="2" id="KW-1185">Reference proteome</keyword>
<sequence length="68" mass="7382">LETRVRNRMVFMQDCVEDFPKAPLIEEHASKNFNPAGMRTVGSCEGESISSIFTAGMYGLGLLPAASC</sequence>
<organism evidence="1 2">
    <name type="scientific">Pleurodeles waltl</name>
    <name type="common">Iberian ribbed newt</name>
    <dbReference type="NCBI Taxonomy" id="8319"/>
    <lineage>
        <taxon>Eukaryota</taxon>
        <taxon>Metazoa</taxon>
        <taxon>Chordata</taxon>
        <taxon>Craniata</taxon>
        <taxon>Vertebrata</taxon>
        <taxon>Euteleostomi</taxon>
        <taxon>Amphibia</taxon>
        <taxon>Batrachia</taxon>
        <taxon>Caudata</taxon>
        <taxon>Salamandroidea</taxon>
        <taxon>Salamandridae</taxon>
        <taxon>Pleurodelinae</taxon>
        <taxon>Pleurodeles</taxon>
    </lineage>
</organism>
<comment type="caution">
    <text evidence="1">The sequence shown here is derived from an EMBL/GenBank/DDBJ whole genome shotgun (WGS) entry which is preliminary data.</text>
</comment>
<feature type="non-terminal residue" evidence="1">
    <location>
        <position position="68"/>
    </location>
</feature>
<evidence type="ECO:0000313" key="1">
    <source>
        <dbReference type="EMBL" id="KAJ1083397.1"/>
    </source>
</evidence>
<feature type="non-terminal residue" evidence="1">
    <location>
        <position position="1"/>
    </location>
</feature>
<protein>
    <submittedName>
        <fullName evidence="1">Uncharacterized protein</fullName>
    </submittedName>
</protein>
<dbReference type="EMBL" id="JANPWB010000016">
    <property type="protein sequence ID" value="KAJ1083397.1"/>
    <property type="molecule type" value="Genomic_DNA"/>
</dbReference>